<feature type="repeat" description="WD" evidence="3">
    <location>
        <begin position="57"/>
        <end position="98"/>
    </location>
</feature>
<feature type="repeat" description="WD" evidence="3">
    <location>
        <begin position="141"/>
        <end position="182"/>
    </location>
</feature>
<dbReference type="PRINTS" id="PR00320">
    <property type="entry name" value="GPROTEINBRPT"/>
</dbReference>
<dbReference type="SMART" id="SM00320">
    <property type="entry name" value="WD40"/>
    <property type="match status" value="4"/>
</dbReference>
<dbReference type="SUPFAM" id="SSF50978">
    <property type="entry name" value="WD40 repeat-like"/>
    <property type="match status" value="1"/>
</dbReference>
<dbReference type="Gene3D" id="2.130.10.10">
    <property type="entry name" value="YVTN repeat-like/Quinoprotein amine dehydrogenase"/>
    <property type="match status" value="2"/>
</dbReference>
<reference evidence="4" key="1">
    <citation type="journal article" date="2020" name="Stud. Mycol.">
        <title>101 Dothideomycetes genomes: a test case for predicting lifestyles and emergence of pathogens.</title>
        <authorList>
            <person name="Haridas S."/>
            <person name="Albert R."/>
            <person name="Binder M."/>
            <person name="Bloem J."/>
            <person name="Labutti K."/>
            <person name="Salamov A."/>
            <person name="Andreopoulos B."/>
            <person name="Baker S."/>
            <person name="Barry K."/>
            <person name="Bills G."/>
            <person name="Bluhm B."/>
            <person name="Cannon C."/>
            <person name="Castanera R."/>
            <person name="Culley D."/>
            <person name="Daum C."/>
            <person name="Ezra D."/>
            <person name="Gonzalez J."/>
            <person name="Henrissat B."/>
            <person name="Kuo A."/>
            <person name="Liang C."/>
            <person name="Lipzen A."/>
            <person name="Lutzoni F."/>
            <person name="Magnuson J."/>
            <person name="Mondo S."/>
            <person name="Nolan M."/>
            <person name="Ohm R."/>
            <person name="Pangilinan J."/>
            <person name="Park H.-J."/>
            <person name="Ramirez L."/>
            <person name="Alfaro M."/>
            <person name="Sun H."/>
            <person name="Tritt A."/>
            <person name="Yoshinaga Y."/>
            <person name="Zwiers L.-H."/>
            <person name="Turgeon B."/>
            <person name="Goodwin S."/>
            <person name="Spatafora J."/>
            <person name="Crous P."/>
            <person name="Grigoriev I."/>
        </authorList>
    </citation>
    <scope>NUCLEOTIDE SEQUENCE</scope>
    <source>
        <strain evidence="4">CBS 207.26</strain>
    </source>
</reference>
<dbReference type="EMBL" id="ML994612">
    <property type="protein sequence ID" value="KAF2193890.1"/>
    <property type="molecule type" value="Genomic_DNA"/>
</dbReference>
<dbReference type="PROSITE" id="PS00678">
    <property type="entry name" value="WD_REPEATS_1"/>
    <property type="match status" value="4"/>
</dbReference>
<protein>
    <submittedName>
        <fullName evidence="4">WD40 repeat-like protein</fullName>
    </submittedName>
</protein>
<dbReference type="InterPro" id="IPR019775">
    <property type="entry name" value="WD40_repeat_CS"/>
</dbReference>
<dbReference type="InterPro" id="IPR015943">
    <property type="entry name" value="WD40/YVTN_repeat-like_dom_sf"/>
</dbReference>
<dbReference type="GO" id="GO:0030126">
    <property type="term" value="C:COPI vesicle coat"/>
    <property type="evidence" value="ECO:0007669"/>
    <property type="project" value="TreeGrafter"/>
</dbReference>
<organism evidence="4 5">
    <name type="scientific">Zopfia rhizophila CBS 207.26</name>
    <dbReference type="NCBI Taxonomy" id="1314779"/>
    <lineage>
        <taxon>Eukaryota</taxon>
        <taxon>Fungi</taxon>
        <taxon>Dikarya</taxon>
        <taxon>Ascomycota</taxon>
        <taxon>Pezizomycotina</taxon>
        <taxon>Dothideomycetes</taxon>
        <taxon>Dothideomycetes incertae sedis</taxon>
        <taxon>Zopfiaceae</taxon>
        <taxon>Zopfia</taxon>
    </lineage>
</organism>
<keyword evidence="1 3" id="KW-0853">WD repeat</keyword>
<dbReference type="InterPro" id="IPR036322">
    <property type="entry name" value="WD40_repeat_dom_sf"/>
</dbReference>
<evidence type="ECO:0000313" key="5">
    <source>
        <dbReference type="Proteomes" id="UP000800200"/>
    </source>
</evidence>
<dbReference type="InterPro" id="IPR050844">
    <property type="entry name" value="Coatomer_complex_subunit"/>
</dbReference>
<evidence type="ECO:0000256" key="1">
    <source>
        <dbReference type="ARBA" id="ARBA00022574"/>
    </source>
</evidence>
<dbReference type="Pfam" id="PF00400">
    <property type="entry name" value="WD40"/>
    <property type="match status" value="4"/>
</dbReference>
<dbReference type="InterPro" id="IPR001680">
    <property type="entry name" value="WD40_rpt"/>
</dbReference>
<evidence type="ECO:0000313" key="4">
    <source>
        <dbReference type="EMBL" id="KAF2193890.1"/>
    </source>
</evidence>
<gene>
    <name evidence="4" type="ORF">K469DRAFT_782176</name>
</gene>
<dbReference type="InterPro" id="IPR020472">
    <property type="entry name" value="WD40_PAC1"/>
</dbReference>
<evidence type="ECO:0000256" key="2">
    <source>
        <dbReference type="ARBA" id="ARBA00022737"/>
    </source>
</evidence>
<dbReference type="GO" id="GO:0006890">
    <property type="term" value="P:retrograde vesicle-mediated transport, Golgi to endoplasmic reticulum"/>
    <property type="evidence" value="ECO:0007669"/>
    <property type="project" value="TreeGrafter"/>
</dbReference>
<keyword evidence="2" id="KW-0677">Repeat</keyword>
<dbReference type="PANTHER" id="PTHR19876:SF2">
    <property type="entry name" value="COATOMER SUBUNIT BETA"/>
    <property type="match status" value="1"/>
</dbReference>
<dbReference type="GO" id="GO:0006888">
    <property type="term" value="P:endoplasmic reticulum to Golgi vesicle-mediated transport"/>
    <property type="evidence" value="ECO:0007669"/>
    <property type="project" value="TreeGrafter"/>
</dbReference>
<keyword evidence="5" id="KW-1185">Reference proteome</keyword>
<dbReference type="GO" id="GO:0006891">
    <property type="term" value="P:intra-Golgi vesicle-mediated transport"/>
    <property type="evidence" value="ECO:0007669"/>
    <property type="project" value="TreeGrafter"/>
</dbReference>
<dbReference type="PROSITE" id="PS50294">
    <property type="entry name" value="WD_REPEATS_REGION"/>
    <property type="match status" value="4"/>
</dbReference>
<accession>A0A6A6EUW2</accession>
<dbReference type="GO" id="GO:0006886">
    <property type="term" value="P:intracellular protein transport"/>
    <property type="evidence" value="ECO:0007669"/>
    <property type="project" value="TreeGrafter"/>
</dbReference>
<dbReference type="PANTHER" id="PTHR19876">
    <property type="entry name" value="COATOMER"/>
    <property type="match status" value="1"/>
</dbReference>
<dbReference type="AlphaFoldDB" id="A0A6A6EUW2"/>
<dbReference type="PROSITE" id="PS50082">
    <property type="entry name" value="WD_REPEATS_2"/>
    <property type="match status" value="4"/>
</dbReference>
<feature type="repeat" description="WD" evidence="3">
    <location>
        <begin position="183"/>
        <end position="224"/>
    </location>
</feature>
<dbReference type="Proteomes" id="UP000800200">
    <property type="component" value="Unassembled WGS sequence"/>
</dbReference>
<name>A0A6A6EUW2_9PEZI</name>
<dbReference type="CDD" id="cd00200">
    <property type="entry name" value="WD40"/>
    <property type="match status" value="1"/>
</dbReference>
<sequence>MLHKWAIENSPLQVYASALVFSPDCSLVRTYFKEEKPKWITIKPAVGDQWSACLQTLEGHSRSVRSVAFSHDSARLASASDDGTVKIWDASSGECVQTLKGHSRSVRSVAFSYDSARLASASDDGTVKIWDASSGECVQTLKGHNLSVLSVAFSYDSARLASASADSTVKIWDASSGERVQTLKGHGGRVYSVAFSHDSARLASASHDGTVKIWDASNGEWLQTLGIGKTLYGISFDITDSYLHTEIGTIDISALSGLIALPTTLERYNPQYQGLALSSDGVWISYNSENLVWLPSEYRPSCSAVSEKTIGVGVGSGRVWICNVQLNAS</sequence>
<feature type="repeat" description="WD" evidence="3">
    <location>
        <begin position="99"/>
        <end position="140"/>
    </location>
</feature>
<dbReference type="OrthoDB" id="5240432at2759"/>
<proteinExistence type="predicted"/>
<evidence type="ECO:0000256" key="3">
    <source>
        <dbReference type="PROSITE-ProRule" id="PRU00221"/>
    </source>
</evidence>